<dbReference type="RefSeq" id="WP_344522079.1">
    <property type="nucleotide sequence ID" value="NZ_BAAAUG010000063.1"/>
</dbReference>
<dbReference type="PRINTS" id="PR00084">
    <property type="entry name" value="MTLDHDRGNASE"/>
</dbReference>
<evidence type="ECO:0000313" key="7">
    <source>
        <dbReference type="Proteomes" id="UP001501637"/>
    </source>
</evidence>
<feature type="domain" description="Mannitol dehydrogenase C-terminal" evidence="5">
    <location>
        <begin position="299"/>
        <end position="455"/>
    </location>
</feature>
<evidence type="ECO:0000256" key="2">
    <source>
        <dbReference type="ARBA" id="ARBA00048615"/>
    </source>
</evidence>
<dbReference type="InterPro" id="IPR036291">
    <property type="entry name" value="NAD(P)-bd_dom_sf"/>
</dbReference>
<dbReference type="InterPro" id="IPR008927">
    <property type="entry name" value="6-PGluconate_DH-like_C_sf"/>
</dbReference>
<dbReference type="InterPro" id="IPR013328">
    <property type="entry name" value="6PGD_dom2"/>
</dbReference>
<dbReference type="InterPro" id="IPR050988">
    <property type="entry name" value="Mannitol_DH/Oxidoreductase"/>
</dbReference>
<dbReference type="InterPro" id="IPR013131">
    <property type="entry name" value="Mannitol_DH_N"/>
</dbReference>
<keyword evidence="7" id="KW-1185">Reference proteome</keyword>
<sequence length="512" mass="53826">MADPRTSGSALPRLARSRLPVPGVKRPPHAPDAGIVHLGLGNFHRAHQAVYTADALRHTEGPWGIRGVATGRGRRGAHPVIEGMSQQDELYTVLTLGQDSGPAAQVPGVHHRGLVAARQAPDVVAAIGSDTTRIVSLTVTEKGYSLAGDGSSLDLDDPAVRADLDGRGDPVTAIGFLVRGLQRRLRGHASPLTLLSCDNLLGNGERLRALVGEFIGALPAPERDDLQAYFTTSVSTPSTMVDRIAPATTDEHRALVARCFGVHDTVPVAAEPYRLWVLEDDFRASRPAWEQAGAVFTADVAPYELMKLRLLNGAHSLLAYFGLLRGLPRMDQAVADGPVGAAVRAAMTEEILPTLTVPDDVEGPAYVEELLRRFANPALGHRTAQVGSDGSLKIPVRWAGAIEENLRAGRVPPVLALGVAAYIRVVTGGPDAFDEAALGVVTDPATARLRKLAARAGGPAQAARILVDAGGFLPEHVAAHGEFTSLVAEYATALGTPRGIDAALSGALRTGH</sequence>
<evidence type="ECO:0000256" key="3">
    <source>
        <dbReference type="SAM" id="MobiDB-lite"/>
    </source>
</evidence>
<accession>A0ABP6MG38</accession>
<dbReference type="Pfam" id="PF01232">
    <property type="entry name" value="Mannitol_dh"/>
    <property type="match status" value="1"/>
</dbReference>
<gene>
    <name evidence="6" type="ORF">GCM10010449_37000</name>
</gene>
<comment type="caution">
    <text evidence="6">The sequence shown here is derived from an EMBL/GenBank/DDBJ whole genome shotgun (WGS) entry which is preliminary data.</text>
</comment>
<name>A0ABP6MG38_9ACTN</name>
<evidence type="ECO:0000256" key="1">
    <source>
        <dbReference type="ARBA" id="ARBA00023002"/>
    </source>
</evidence>
<dbReference type="Proteomes" id="UP001501637">
    <property type="component" value="Unassembled WGS sequence"/>
</dbReference>
<evidence type="ECO:0000313" key="6">
    <source>
        <dbReference type="EMBL" id="GAA3111239.1"/>
    </source>
</evidence>
<dbReference type="InterPro" id="IPR000669">
    <property type="entry name" value="Mannitol_DH"/>
</dbReference>
<feature type="region of interest" description="Disordered" evidence="3">
    <location>
        <begin position="1"/>
        <end position="27"/>
    </location>
</feature>
<reference evidence="7" key="1">
    <citation type="journal article" date="2019" name="Int. J. Syst. Evol. Microbiol.">
        <title>The Global Catalogue of Microorganisms (GCM) 10K type strain sequencing project: providing services to taxonomists for standard genome sequencing and annotation.</title>
        <authorList>
            <consortium name="The Broad Institute Genomics Platform"/>
            <consortium name="The Broad Institute Genome Sequencing Center for Infectious Disease"/>
            <person name="Wu L."/>
            <person name="Ma J."/>
        </authorList>
    </citation>
    <scope>NUCLEOTIDE SEQUENCE [LARGE SCALE GENOMIC DNA]</scope>
    <source>
        <strain evidence="7">JCM 9092</strain>
    </source>
</reference>
<dbReference type="SUPFAM" id="SSF51735">
    <property type="entry name" value="NAD(P)-binding Rossmann-fold domains"/>
    <property type="match status" value="1"/>
</dbReference>
<dbReference type="Pfam" id="PF08125">
    <property type="entry name" value="Mannitol_dh_C"/>
    <property type="match status" value="1"/>
</dbReference>
<dbReference type="EMBL" id="BAAAUG010000063">
    <property type="protein sequence ID" value="GAA3111239.1"/>
    <property type="molecule type" value="Genomic_DNA"/>
</dbReference>
<proteinExistence type="predicted"/>
<dbReference type="SUPFAM" id="SSF48179">
    <property type="entry name" value="6-phosphogluconate dehydrogenase C-terminal domain-like"/>
    <property type="match status" value="1"/>
</dbReference>
<dbReference type="Gene3D" id="3.40.50.720">
    <property type="entry name" value="NAD(P)-binding Rossmann-like Domain"/>
    <property type="match status" value="1"/>
</dbReference>
<dbReference type="PANTHER" id="PTHR43362:SF1">
    <property type="entry name" value="MANNITOL DEHYDROGENASE 2-RELATED"/>
    <property type="match status" value="1"/>
</dbReference>
<dbReference type="PANTHER" id="PTHR43362">
    <property type="entry name" value="MANNITOL DEHYDROGENASE DSF1-RELATED"/>
    <property type="match status" value="1"/>
</dbReference>
<dbReference type="Gene3D" id="1.10.1040.10">
    <property type="entry name" value="N-(1-d-carboxylethyl)-l-norvaline Dehydrogenase, domain 2"/>
    <property type="match status" value="1"/>
</dbReference>
<protein>
    <submittedName>
        <fullName evidence="6">Mannitol dehydrogenase family protein</fullName>
    </submittedName>
</protein>
<evidence type="ECO:0000259" key="5">
    <source>
        <dbReference type="Pfam" id="PF08125"/>
    </source>
</evidence>
<dbReference type="InterPro" id="IPR013118">
    <property type="entry name" value="Mannitol_DH_C"/>
</dbReference>
<organism evidence="6 7">
    <name type="scientific">Streptomyces rectiviolaceus</name>
    <dbReference type="NCBI Taxonomy" id="332591"/>
    <lineage>
        <taxon>Bacteria</taxon>
        <taxon>Bacillati</taxon>
        <taxon>Actinomycetota</taxon>
        <taxon>Actinomycetes</taxon>
        <taxon>Kitasatosporales</taxon>
        <taxon>Streptomycetaceae</taxon>
        <taxon>Streptomyces</taxon>
    </lineage>
</organism>
<feature type="domain" description="Mannitol dehydrogenase N-terminal" evidence="4">
    <location>
        <begin position="34"/>
        <end position="290"/>
    </location>
</feature>
<evidence type="ECO:0000259" key="4">
    <source>
        <dbReference type="Pfam" id="PF01232"/>
    </source>
</evidence>
<keyword evidence="1" id="KW-0560">Oxidoreductase</keyword>
<comment type="catalytic activity">
    <reaction evidence="2">
        <text>D-mannitol 1-phosphate + NAD(+) = beta-D-fructose 6-phosphate + NADH + H(+)</text>
        <dbReference type="Rhea" id="RHEA:19661"/>
        <dbReference type="ChEBI" id="CHEBI:15378"/>
        <dbReference type="ChEBI" id="CHEBI:57540"/>
        <dbReference type="ChEBI" id="CHEBI:57634"/>
        <dbReference type="ChEBI" id="CHEBI:57945"/>
        <dbReference type="ChEBI" id="CHEBI:61381"/>
        <dbReference type="EC" id="1.1.1.17"/>
    </reaction>
</comment>